<evidence type="ECO:0000313" key="1">
    <source>
        <dbReference type="EMBL" id="KAK7037175.1"/>
    </source>
</evidence>
<protein>
    <submittedName>
        <fullName evidence="1">Uncharacterized protein</fullName>
    </submittedName>
</protein>
<accession>A0AAW0CGU7</accession>
<keyword evidence="2" id="KW-1185">Reference proteome</keyword>
<organism evidence="1 2">
    <name type="scientific">Favolaschia claudopus</name>
    <dbReference type="NCBI Taxonomy" id="2862362"/>
    <lineage>
        <taxon>Eukaryota</taxon>
        <taxon>Fungi</taxon>
        <taxon>Dikarya</taxon>
        <taxon>Basidiomycota</taxon>
        <taxon>Agaricomycotina</taxon>
        <taxon>Agaricomycetes</taxon>
        <taxon>Agaricomycetidae</taxon>
        <taxon>Agaricales</taxon>
        <taxon>Marasmiineae</taxon>
        <taxon>Mycenaceae</taxon>
        <taxon>Favolaschia</taxon>
    </lineage>
</organism>
<proteinExistence type="predicted"/>
<gene>
    <name evidence="1" type="ORF">R3P38DRAFT_3481263</name>
</gene>
<dbReference type="EMBL" id="JAWWNJ010000018">
    <property type="protein sequence ID" value="KAK7037175.1"/>
    <property type="molecule type" value="Genomic_DNA"/>
</dbReference>
<dbReference type="Proteomes" id="UP001362999">
    <property type="component" value="Unassembled WGS sequence"/>
</dbReference>
<comment type="caution">
    <text evidence="1">The sequence shown here is derived from an EMBL/GenBank/DDBJ whole genome shotgun (WGS) entry which is preliminary data.</text>
</comment>
<evidence type="ECO:0000313" key="2">
    <source>
        <dbReference type="Proteomes" id="UP001362999"/>
    </source>
</evidence>
<reference evidence="1 2" key="1">
    <citation type="journal article" date="2024" name="J Genomics">
        <title>Draft genome sequencing and assembly of Favolaschia claudopus CIRM-BRFM 2984 isolated from oak limbs.</title>
        <authorList>
            <person name="Navarro D."/>
            <person name="Drula E."/>
            <person name="Chaduli D."/>
            <person name="Cazenave R."/>
            <person name="Ahrendt S."/>
            <person name="Wang J."/>
            <person name="Lipzen A."/>
            <person name="Daum C."/>
            <person name="Barry K."/>
            <person name="Grigoriev I.V."/>
            <person name="Favel A."/>
            <person name="Rosso M.N."/>
            <person name="Martin F."/>
        </authorList>
    </citation>
    <scope>NUCLEOTIDE SEQUENCE [LARGE SCALE GENOMIC DNA]</scope>
    <source>
        <strain evidence="1 2">CIRM-BRFM 2984</strain>
    </source>
</reference>
<name>A0AAW0CGU7_9AGAR</name>
<dbReference type="AlphaFoldDB" id="A0AAW0CGU7"/>
<sequence>MSLRDSGIVANFTEDAPSLKATKCGRTDCGAINIIQAGEDRHYIHGYNSKSGKEVCTDCVSYYNSKPDTMSRKDFVGLSASDRDSVRASVLAARKKGASLSTRRVSAVPGNIGHSSSQGYYGAMLPPPRPSQPNVAIPTSWSPSAYTYPPLLGNSQTQGGASTSFGYSQAHQQYAVQHQFWATKAYQSSVADTITVCFKILPGKPKGILVRNLTEGEPNVLASITPPGLRQLGIQTMETKLTAALRGSLYGREFHVHKVNFTSKTRDHHSRVIYSHAKALKVTLFEHNFTPYWNEF</sequence>